<reference evidence="6" key="2">
    <citation type="journal article" date="2023" name="IMA Fungus">
        <title>Comparative genomic study of the Penicillium genus elucidates a diverse pangenome and 15 lateral gene transfer events.</title>
        <authorList>
            <person name="Petersen C."/>
            <person name="Sorensen T."/>
            <person name="Nielsen M.R."/>
            <person name="Sondergaard T.E."/>
            <person name="Sorensen J.L."/>
            <person name="Fitzpatrick D.A."/>
            <person name="Frisvad J.C."/>
            <person name="Nielsen K.L."/>
        </authorList>
    </citation>
    <scope>NUCLEOTIDE SEQUENCE</scope>
    <source>
        <strain evidence="6">IBT 35673</strain>
    </source>
</reference>
<evidence type="ECO:0000313" key="7">
    <source>
        <dbReference type="Proteomes" id="UP001147695"/>
    </source>
</evidence>
<feature type="compositionally biased region" description="Low complexity" evidence="4">
    <location>
        <begin position="82"/>
        <end position="98"/>
    </location>
</feature>
<dbReference type="PANTHER" id="PTHR45789">
    <property type="entry name" value="FI18025P1"/>
    <property type="match status" value="1"/>
</dbReference>
<dbReference type="Pfam" id="PF00505">
    <property type="entry name" value="HMG_box"/>
    <property type="match status" value="1"/>
</dbReference>
<feature type="compositionally biased region" description="Basic residues" evidence="4">
    <location>
        <begin position="113"/>
        <end position="124"/>
    </location>
</feature>
<evidence type="ECO:0000256" key="2">
    <source>
        <dbReference type="ARBA" id="ARBA00023242"/>
    </source>
</evidence>
<dbReference type="InterPro" id="IPR009071">
    <property type="entry name" value="HMG_box_dom"/>
</dbReference>
<evidence type="ECO:0000256" key="3">
    <source>
        <dbReference type="PROSITE-ProRule" id="PRU00267"/>
    </source>
</evidence>
<dbReference type="PANTHER" id="PTHR45789:SF2">
    <property type="entry name" value="FI18025P1"/>
    <property type="match status" value="1"/>
</dbReference>
<dbReference type="GO" id="GO:0000978">
    <property type="term" value="F:RNA polymerase II cis-regulatory region sequence-specific DNA binding"/>
    <property type="evidence" value="ECO:0007669"/>
    <property type="project" value="TreeGrafter"/>
</dbReference>
<dbReference type="PROSITE" id="PS50118">
    <property type="entry name" value="HMG_BOX_2"/>
    <property type="match status" value="1"/>
</dbReference>
<gene>
    <name evidence="6" type="ORF">N7452_001191</name>
</gene>
<sequence length="510" mass="55916">MTFKRIPPSPTNSSDGHIHQSFEDSGIYQSYPMMSEDLSHQAMHYGSPPQYYQTASGYASVPTHGMMIADPAMTPPPTGDEGSPFMGSPSMSAMGSPPQRLPASRARATPTQRVKRKQVRRQKTGRKDSDIGFKLEGPLSQLTASFHSTPIRDMVEWAHRSVEDRLEEVRNKNGKICRPMNAYLLYRSAYTARAKVLVGANNHQIVSKVTGSSWHMEPEDIQRKYQELARIERDNHAAAHPDYKFAPLKNNAGTRRDSGLSAIVPAHLADESGMSDMDSEFGGSTASTRLLYGSHSRANSFNSNYYDNSRDSSPFDGPDSLMIPNYIHSHSNSHWSTTSHPIGMAVVHPSALQGPVSKVEDVSFGPVSPSHEIHYDSSLAGLPGAAHHELLLPQSQMVHGLPPSDMDPRLLSQSGDVSGEPTMTTYASPSPYPAWDESAQAYLPSTSGSSMTPSPAPYPHPGMDSAYLPSMHSIEAREQAQAWEMARQGGIPEPAHAEYDMWCHAEPSQY</sequence>
<comment type="caution">
    <text evidence="6">The sequence shown here is derived from an EMBL/GenBank/DDBJ whole genome shotgun (WGS) entry which is preliminary data.</text>
</comment>
<dbReference type="Gene3D" id="1.10.30.10">
    <property type="entry name" value="High mobility group box domain"/>
    <property type="match status" value="1"/>
</dbReference>
<dbReference type="GO" id="GO:0005634">
    <property type="term" value="C:nucleus"/>
    <property type="evidence" value="ECO:0007669"/>
    <property type="project" value="UniProtKB-UniRule"/>
</dbReference>
<keyword evidence="1 3" id="KW-0238">DNA-binding</keyword>
<evidence type="ECO:0000256" key="4">
    <source>
        <dbReference type="SAM" id="MobiDB-lite"/>
    </source>
</evidence>
<proteinExistence type="predicted"/>
<reference evidence="6" key="1">
    <citation type="submission" date="2022-12" db="EMBL/GenBank/DDBJ databases">
        <authorList>
            <person name="Petersen C."/>
        </authorList>
    </citation>
    <scope>NUCLEOTIDE SEQUENCE</scope>
    <source>
        <strain evidence="6">IBT 35673</strain>
    </source>
</reference>
<dbReference type="InterPro" id="IPR036910">
    <property type="entry name" value="HMG_box_dom_sf"/>
</dbReference>
<evidence type="ECO:0000313" key="6">
    <source>
        <dbReference type="EMBL" id="KAJ5352217.1"/>
    </source>
</evidence>
<feature type="region of interest" description="Disordered" evidence="4">
    <location>
        <begin position="69"/>
        <end position="133"/>
    </location>
</feature>
<evidence type="ECO:0000259" key="5">
    <source>
        <dbReference type="PROSITE" id="PS50118"/>
    </source>
</evidence>
<name>A0A9W9R1V0_PENBR</name>
<keyword evidence="2 3" id="KW-0539">Nucleus</keyword>
<feature type="region of interest" description="Disordered" evidence="4">
    <location>
        <begin position="1"/>
        <end position="20"/>
    </location>
</feature>
<dbReference type="EMBL" id="JAPZBQ010000001">
    <property type="protein sequence ID" value="KAJ5352217.1"/>
    <property type="molecule type" value="Genomic_DNA"/>
</dbReference>
<feature type="domain" description="HMG box" evidence="5">
    <location>
        <begin position="176"/>
        <end position="244"/>
    </location>
</feature>
<dbReference type="AlphaFoldDB" id="A0A9W9R1V0"/>
<organism evidence="6 7">
    <name type="scientific">Penicillium brevicompactum</name>
    <dbReference type="NCBI Taxonomy" id="5074"/>
    <lineage>
        <taxon>Eukaryota</taxon>
        <taxon>Fungi</taxon>
        <taxon>Dikarya</taxon>
        <taxon>Ascomycota</taxon>
        <taxon>Pezizomycotina</taxon>
        <taxon>Eurotiomycetes</taxon>
        <taxon>Eurotiomycetidae</taxon>
        <taxon>Eurotiales</taxon>
        <taxon>Aspergillaceae</taxon>
        <taxon>Penicillium</taxon>
    </lineage>
</organism>
<dbReference type="SMART" id="SM00398">
    <property type="entry name" value="HMG"/>
    <property type="match status" value="1"/>
</dbReference>
<dbReference type="InterPro" id="IPR051356">
    <property type="entry name" value="SOX/SOX-like_TF"/>
</dbReference>
<dbReference type="Proteomes" id="UP001147695">
    <property type="component" value="Unassembled WGS sequence"/>
</dbReference>
<dbReference type="CDD" id="cd01389">
    <property type="entry name" value="HMG-box_ROX1-like"/>
    <property type="match status" value="1"/>
</dbReference>
<feature type="DNA-binding region" description="HMG box" evidence="3">
    <location>
        <begin position="176"/>
        <end position="244"/>
    </location>
</feature>
<protein>
    <submittedName>
        <fullName evidence="6">HMG box protein</fullName>
    </submittedName>
</protein>
<dbReference type="SUPFAM" id="SSF47095">
    <property type="entry name" value="HMG-box"/>
    <property type="match status" value="1"/>
</dbReference>
<dbReference type="GO" id="GO:0000981">
    <property type="term" value="F:DNA-binding transcription factor activity, RNA polymerase II-specific"/>
    <property type="evidence" value="ECO:0007669"/>
    <property type="project" value="TreeGrafter"/>
</dbReference>
<accession>A0A9W9R1V0</accession>
<evidence type="ECO:0000256" key="1">
    <source>
        <dbReference type="ARBA" id="ARBA00023125"/>
    </source>
</evidence>